<evidence type="ECO:0000256" key="6">
    <source>
        <dbReference type="HAMAP-Rule" id="MF_00020"/>
    </source>
</evidence>
<feature type="binding site" evidence="6">
    <location>
        <position position="348"/>
    </location>
    <ligand>
        <name>Mg(2+)</name>
        <dbReference type="ChEBI" id="CHEBI:18420"/>
    </ligand>
</feature>
<comment type="function">
    <text evidence="6">Catalyzes the formation of acetyl phosphate from acetate and ATP. Can also catalyze the reverse reaction.</text>
</comment>
<reference evidence="9" key="1">
    <citation type="submission" date="2016-10" db="EMBL/GenBank/DDBJ databases">
        <authorList>
            <person name="Varghese N."/>
            <person name="Submissions S."/>
        </authorList>
    </citation>
    <scope>NUCLEOTIDE SEQUENCE [LARGE SCALE GENOMIC DNA]</scope>
    <source>
        <strain evidence="9">CGMCC 4.3525</strain>
    </source>
</reference>
<comment type="pathway">
    <text evidence="6">Metabolic intermediate biosynthesis; acetyl-CoA biosynthesis; acetyl-CoA from acetate: step 1/2.</text>
</comment>
<dbReference type="EMBL" id="FOFR01000007">
    <property type="protein sequence ID" value="SER00623.1"/>
    <property type="molecule type" value="Genomic_DNA"/>
</dbReference>
<comment type="subcellular location">
    <subcellularLocation>
        <location evidence="6">Cytoplasm</location>
    </subcellularLocation>
</comment>
<dbReference type="SUPFAM" id="SSF53067">
    <property type="entry name" value="Actin-like ATPase domain"/>
    <property type="match status" value="2"/>
</dbReference>
<dbReference type="GO" id="GO:0005524">
    <property type="term" value="F:ATP binding"/>
    <property type="evidence" value="ECO:0007669"/>
    <property type="project" value="UniProtKB-KW"/>
</dbReference>
<dbReference type="GO" id="GO:0006083">
    <property type="term" value="P:acetate metabolic process"/>
    <property type="evidence" value="ECO:0007669"/>
    <property type="project" value="TreeGrafter"/>
</dbReference>
<feature type="site" description="Transition state stabilizer" evidence="6">
    <location>
        <position position="206"/>
    </location>
</feature>
<dbReference type="GO" id="GO:0000287">
    <property type="term" value="F:magnesium ion binding"/>
    <property type="evidence" value="ECO:0007669"/>
    <property type="project" value="UniProtKB-UniRule"/>
</dbReference>
<comment type="cofactor">
    <cofactor evidence="6">
        <name>Mg(2+)</name>
        <dbReference type="ChEBI" id="CHEBI:18420"/>
    </cofactor>
    <cofactor evidence="6">
        <name>Mn(2+)</name>
        <dbReference type="ChEBI" id="CHEBI:29035"/>
    </cofactor>
    <text evidence="6">Mg(2+). Can also accept Mn(2+).</text>
</comment>
<feature type="binding site" evidence="6">
    <location>
        <begin position="247"/>
        <end position="249"/>
    </location>
    <ligand>
        <name>ATP</name>
        <dbReference type="ChEBI" id="CHEBI:30616"/>
    </ligand>
</feature>
<keyword evidence="4 6" id="KW-0418">Kinase</keyword>
<dbReference type="RefSeq" id="WP_089951761.1">
    <property type="nucleotide sequence ID" value="NZ_FOFR01000007.1"/>
</dbReference>
<comment type="subunit">
    <text evidence="6">Homodimer.</text>
</comment>
<evidence type="ECO:0000256" key="1">
    <source>
        <dbReference type="ARBA" id="ARBA00008748"/>
    </source>
</evidence>
<accession>A0A1H9KP50</accession>
<dbReference type="HAMAP" id="MF_00020">
    <property type="entry name" value="Acetate_kinase"/>
    <property type="match status" value="1"/>
</dbReference>
<feature type="binding site" evidence="6">
    <location>
        <position position="58"/>
    </location>
    <ligand>
        <name>substrate</name>
    </ligand>
</feature>
<dbReference type="PROSITE" id="PS01076">
    <property type="entry name" value="ACETATE_KINASE_2"/>
    <property type="match status" value="1"/>
</dbReference>
<dbReference type="GO" id="GO:0006085">
    <property type="term" value="P:acetyl-CoA biosynthetic process"/>
    <property type="evidence" value="ECO:0007669"/>
    <property type="project" value="UniProtKB-UniRule"/>
</dbReference>
<keyword evidence="5 6" id="KW-0067">ATP-binding</keyword>
<evidence type="ECO:0000256" key="5">
    <source>
        <dbReference type="ARBA" id="ARBA00022840"/>
    </source>
</evidence>
<sequence>MNVLVVNAGSSSLKLRVLGEDDTVLAEEHVERWSGGDETGPLEEFLSGAPSVQAAGHRVVHGGPAFSSATAIDDDVRAGIEALTPLAPLHQPRALAGIDAARRLLPGLPQVACFDTAFHTTMPAAATTYAVPAAWRRKWDLRRYGFHGLSHAYASRRAAGLAGRTGARVVSCHLGSGASLAAVANGRSVDTTMGFTPLAGLVMATRSGDVDPGLLLWLHRAGLALDDLEEGLEHHSGLAGLSGTGGDLRDVREAAGNGDEDAVLALRVYVHRLRQGIAAMTASLGGLDVLVFTGGAGEHDAVLRADTAAGLAFLGIDLDTGRNAEVPADGRVSRDTSAVDVRVVEAREDVEIAAQTRALVTTTDRG</sequence>
<dbReference type="Proteomes" id="UP000199352">
    <property type="component" value="Unassembled WGS sequence"/>
</dbReference>
<comment type="catalytic activity">
    <reaction evidence="6">
        <text>acetate + ATP = acetyl phosphate + ADP</text>
        <dbReference type="Rhea" id="RHEA:11352"/>
        <dbReference type="ChEBI" id="CHEBI:22191"/>
        <dbReference type="ChEBI" id="CHEBI:30089"/>
        <dbReference type="ChEBI" id="CHEBI:30616"/>
        <dbReference type="ChEBI" id="CHEBI:456216"/>
        <dbReference type="EC" id="2.7.2.1"/>
    </reaction>
</comment>
<proteinExistence type="inferred from homology"/>
<keyword evidence="9" id="KW-1185">Reference proteome</keyword>
<dbReference type="InterPro" id="IPR023865">
    <property type="entry name" value="Aliphatic_acid_kinase_CS"/>
</dbReference>
<comment type="caution">
    <text evidence="6">Lacks conserved residue(s) required for the propagation of feature annotation.</text>
</comment>
<evidence type="ECO:0000256" key="2">
    <source>
        <dbReference type="ARBA" id="ARBA00022679"/>
    </source>
</evidence>
<feature type="binding site" evidence="6">
    <location>
        <begin position="173"/>
        <end position="177"/>
    </location>
    <ligand>
        <name>ATP</name>
        <dbReference type="ChEBI" id="CHEBI:30616"/>
    </ligand>
</feature>
<evidence type="ECO:0000313" key="8">
    <source>
        <dbReference type="EMBL" id="SER00623.1"/>
    </source>
</evidence>
<evidence type="ECO:0000256" key="3">
    <source>
        <dbReference type="ARBA" id="ARBA00022741"/>
    </source>
</evidence>
<evidence type="ECO:0000256" key="7">
    <source>
        <dbReference type="RuleBase" id="RU003835"/>
    </source>
</evidence>
<comment type="similarity">
    <text evidence="1 6 7">Belongs to the acetokinase family.</text>
</comment>
<dbReference type="PIRSF" id="PIRSF000722">
    <property type="entry name" value="Acetate_prop_kin"/>
    <property type="match status" value="1"/>
</dbReference>
<dbReference type="InterPro" id="IPR043129">
    <property type="entry name" value="ATPase_NBD"/>
</dbReference>
<dbReference type="PROSITE" id="PS01075">
    <property type="entry name" value="ACETATE_KINASE_1"/>
    <property type="match status" value="1"/>
</dbReference>
<evidence type="ECO:0000313" key="9">
    <source>
        <dbReference type="Proteomes" id="UP000199352"/>
    </source>
</evidence>
<feature type="binding site" evidence="6">
    <location>
        <position position="7"/>
    </location>
    <ligand>
        <name>Mg(2+)</name>
        <dbReference type="ChEBI" id="CHEBI:18420"/>
    </ligand>
</feature>
<keyword evidence="2 6" id="KW-0808">Transferase</keyword>
<keyword evidence="3 6" id="KW-0547">Nucleotide-binding</keyword>
<dbReference type="NCBIfam" id="TIGR00016">
    <property type="entry name" value="ackA"/>
    <property type="match status" value="1"/>
</dbReference>
<organism evidence="8 9">
    <name type="scientific">Lentzea xinjiangensis</name>
    <dbReference type="NCBI Taxonomy" id="402600"/>
    <lineage>
        <taxon>Bacteria</taxon>
        <taxon>Bacillati</taxon>
        <taxon>Actinomycetota</taxon>
        <taxon>Actinomycetes</taxon>
        <taxon>Pseudonocardiales</taxon>
        <taxon>Pseudonocardiaceae</taxon>
        <taxon>Lentzea</taxon>
    </lineage>
</organism>
<name>A0A1H9KP50_9PSEU</name>
<feature type="active site" description="Proton donor/acceptor" evidence="6">
    <location>
        <position position="115"/>
    </location>
</feature>
<keyword evidence="6" id="KW-0963">Cytoplasm</keyword>
<dbReference type="GO" id="GO:0008776">
    <property type="term" value="F:acetate kinase activity"/>
    <property type="evidence" value="ECO:0007669"/>
    <property type="project" value="UniProtKB-UniRule"/>
</dbReference>
<dbReference type="EC" id="2.7.2.1" evidence="6"/>
<dbReference type="PRINTS" id="PR00471">
    <property type="entry name" value="ACETATEKNASE"/>
</dbReference>
<dbReference type="UniPathway" id="UPA00340">
    <property type="reaction ID" value="UER00458"/>
</dbReference>
<dbReference type="OrthoDB" id="9802453at2"/>
<dbReference type="GO" id="GO:0005737">
    <property type="term" value="C:cytoplasm"/>
    <property type="evidence" value="ECO:0007669"/>
    <property type="project" value="UniProtKB-SubCell"/>
</dbReference>
<dbReference type="Pfam" id="PF00871">
    <property type="entry name" value="Acetate_kinase"/>
    <property type="match status" value="1"/>
</dbReference>
<dbReference type="Gene3D" id="3.30.420.40">
    <property type="match status" value="2"/>
</dbReference>
<dbReference type="STRING" id="402600.SAMN05216188_10747"/>
<feature type="binding site" evidence="6">
    <location>
        <position position="14"/>
    </location>
    <ligand>
        <name>ATP</name>
        <dbReference type="ChEBI" id="CHEBI:30616"/>
    </ligand>
</feature>
<dbReference type="PANTHER" id="PTHR21060:SF15">
    <property type="entry name" value="ACETATE KINASE-RELATED"/>
    <property type="match status" value="1"/>
</dbReference>
<gene>
    <name evidence="6" type="primary">ackA</name>
    <name evidence="8" type="ORF">SAMN05216188_10747</name>
</gene>
<keyword evidence="6" id="KW-0479">Metal-binding</keyword>
<dbReference type="PANTHER" id="PTHR21060">
    <property type="entry name" value="ACETATE KINASE"/>
    <property type="match status" value="1"/>
</dbReference>
<dbReference type="InterPro" id="IPR004372">
    <property type="entry name" value="Ac/propionate_kinase"/>
</dbReference>
<dbReference type="InterPro" id="IPR000890">
    <property type="entry name" value="Aliphatic_acid_kin_short-chain"/>
</dbReference>
<evidence type="ECO:0000256" key="4">
    <source>
        <dbReference type="ARBA" id="ARBA00022777"/>
    </source>
</evidence>
<feature type="site" description="Transition state stabilizer" evidence="6">
    <location>
        <position position="147"/>
    </location>
</feature>
<dbReference type="AlphaFoldDB" id="A0A1H9KP50"/>
<protein>
    <recommendedName>
        <fullName evidence="6">Acetate kinase</fullName>
        <ecNumber evidence="6">2.7.2.1</ecNumber>
    </recommendedName>
    <alternativeName>
        <fullName evidence="6">Acetokinase</fullName>
    </alternativeName>
</protein>
<keyword evidence="6" id="KW-0460">Magnesium</keyword>